<protein>
    <recommendedName>
        <fullName evidence="5">Hyaluronidase</fullName>
        <ecNumber evidence="5">3.2.1.35</ecNumber>
    </recommendedName>
</protein>
<dbReference type="InterPro" id="IPR013785">
    <property type="entry name" value="Aldolase_TIM"/>
</dbReference>
<keyword evidence="3" id="KW-0325">Glycoprotein</keyword>
<evidence type="ECO:0000256" key="6">
    <source>
        <dbReference type="SAM" id="SignalP"/>
    </source>
</evidence>
<dbReference type="EMBL" id="JAPWTJ010000139">
    <property type="protein sequence ID" value="KAJ8982193.1"/>
    <property type="molecule type" value="Genomic_DNA"/>
</dbReference>
<dbReference type="Gene3D" id="3.20.20.70">
    <property type="entry name" value="Aldolase class I"/>
    <property type="match status" value="1"/>
</dbReference>
<reference evidence="7" key="1">
    <citation type="journal article" date="2023" name="Insect Mol. Biol.">
        <title>Genome sequencing provides insights into the evolution of gene families encoding plant cell wall-degrading enzymes in longhorned beetles.</title>
        <authorList>
            <person name="Shin N.R."/>
            <person name="Okamura Y."/>
            <person name="Kirsch R."/>
            <person name="Pauchet Y."/>
        </authorList>
    </citation>
    <scope>NUCLEOTIDE SEQUENCE</scope>
    <source>
        <strain evidence="7">MMC_N1</strain>
    </source>
</reference>
<proteinExistence type="inferred from homology"/>
<evidence type="ECO:0000256" key="4">
    <source>
        <dbReference type="PIRNR" id="PIRNR038193"/>
    </source>
</evidence>
<dbReference type="SUPFAM" id="SSF51445">
    <property type="entry name" value="(Trans)glycosidases"/>
    <property type="match status" value="1"/>
</dbReference>
<keyword evidence="5" id="KW-0326">Glycosidase</keyword>
<evidence type="ECO:0000313" key="7">
    <source>
        <dbReference type="EMBL" id="KAJ8982193.1"/>
    </source>
</evidence>
<comment type="caution">
    <text evidence="7">The sequence shown here is derived from an EMBL/GenBank/DDBJ whole genome shotgun (WGS) entry which is preliminary data.</text>
</comment>
<keyword evidence="2" id="KW-1015">Disulfide bond</keyword>
<dbReference type="Proteomes" id="UP001162164">
    <property type="component" value="Unassembled WGS sequence"/>
</dbReference>
<keyword evidence="8" id="KW-1185">Reference proteome</keyword>
<feature type="chain" id="PRO_5046693463" description="Hyaluronidase" evidence="6">
    <location>
        <begin position="17"/>
        <end position="339"/>
    </location>
</feature>
<evidence type="ECO:0000313" key="8">
    <source>
        <dbReference type="Proteomes" id="UP001162164"/>
    </source>
</evidence>
<dbReference type="PRINTS" id="PR00847">
    <property type="entry name" value="HYALURONDASE"/>
</dbReference>
<dbReference type="PANTHER" id="PTHR11769">
    <property type="entry name" value="HYALURONIDASE"/>
    <property type="match status" value="1"/>
</dbReference>
<dbReference type="PANTHER" id="PTHR11769:SF35">
    <property type="entry name" value="HYALURONIDASE"/>
    <property type="match status" value="1"/>
</dbReference>
<gene>
    <name evidence="7" type="ORF">NQ317_013495</name>
</gene>
<sequence length="339" mass="39515">MLYVFFILAIVKLATQDDAGPVSSNDVLQKIHTGKENKELKVYWNIPTFQCDYYKLNFSALAKKYKIIQNENDRFRGEDIAILYDPGTFPAILKDGNTNVLRNGGVPQEGNLTLHLGIFEEILEELIPDVEYSGVGIIDFESWRPIFRQNFGTLAPYKDLSISIEKKNHPLWPNFFIEKEATKRFEFYARKFMEETLSLAKYLRPNATWGYYAYPYCFNMSPSNMKRDCPKEVTVENNRIDWLFKLSDDLYPSIYLGNLRLTDSDRVAMIIPYFWYKYHDTKDFVSKDDLYRIFTVLATSMIDGMVIWGSSNDVNTKTKCLQLYQYVDDVLGPSLVNIF</sequence>
<evidence type="ECO:0000256" key="3">
    <source>
        <dbReference type="ARBA" id="ARBA00023180"/>
    </source>
</evidence>
<comment type="catalytic activity">
    <reaction evidence="5">
        <text>Random hydrolysis of (1-&gt;4)-linkages between N-acetyl-beta-D-glucosamine and D-glucuronate residues in hyaluronate.</text>
        <dbReference type="EC" id="3.2.1.35"/>
    </reaction>
</comment>
<keyword evidence="5" id="KW-0378">Hydrolase</keyword>
<dbReference type="InterPro" id="IPR017853">
    <property type="entry name" value="GH"/>
</dbReference>
<evidence type="ECO:0000256" key="1">
    <source>
        <dbReference type="ARBA" id="ARBA00008871"/>
    </source>
</evidence>
<evidence type="ECO:0000256" key="5">
    <source>
        <dbReference type="RuleBase" id="RU610713"/>
    </source>
</evidence>
<dbReference type="PRINTS" id="PR00846">
    <property type="entry name" value="GLHYDRLASE56"/>
</dbReference>
<dbReference type="EC" id="3.2.1.35" evidence="5"/>
<organism evidence="7 8">
    <name type="scientific">Molorchus minor</name>
    <dbReference type="NCBI Taxonomy" id="1323400"/>
    <lineage>
        <taxon>Eukaryota</taxon>
        <taxon>Metazoa</taxon>
        <taxon>Ecdysozoa</taxon>
        <taxon>Arthropoda</taxon>
        <taxon>Hexapoda</taxon>
        <taxon>Insecta</taxon>
        <taxon>Pterygota</taxon>
        <taxon>Neoptera</taxon>
        <taxon>Endopterygota</taxon>
        <taxon>Coleoptera</taxon>
        <taxon>Polyphaga</taxon>
        <taxon>Cucujiformia</taxon>
        <taxon>Chrysomeloidea</taxon>
        <taxon>Cerambycidae</taxon>
        <taxon>Lamiinae</taxon>
        <taxon>Monochamini</taxon>
        <taxon>Molorchus</taxon>
    </lineage>
</organism>
<dbReference type="InterPro" id="IPR018155">
    <property type="entry name" value="Hyaluronidase"/>
</dbReference>
<accession>A0ABQ9JXV5</accession>
<feature type="signal peptide" evidence="6">
    <location>
        <begin position="1"/>
        <end position="16"/>
    </location>
</feature>
<dbReference type="InterPro" id="IPR001329">
    <property type="entry name" value="Venom_Hyaluronidase"/>
</dbReference>
<dbReference type="PIRSF" id="PIRSF038193">
    <property type="entry name" value="Hyaluronidase"/>
    <property type="match status" value="1"/>
</dbReference>
<keyword evidence="6" id="KW-0732">Signal</keyword>
<name>A0ABQ9JXV5_9CUCU</name>
<dbReference type="Pfam" id="PF01630">
    <property type="entry name" value="Glyco_hydro_56"/>
    <property type="match status" value="1"/>
</dbReference>
<comment type="similarity">
    <text evidence="1 4 5">Belongs to the glycosyl hydrolase 56 family.</text>
</comment>
<evidence type="ECO:0000256" key="2">
    <source>
        <dbReference type="ARBA" id="ARBA00023157"/>
    </source>
</evidence>